<dbReference type="OrthoDB" id="269496at2759"/>
<organism evidence="3 4">
    <name type="scientific">Trichoplax adhaerens</name>
    <name type="common">Trichoplax reptans</name>
    <dbReference type="NCBI Taxonomy" id="10228"/>
    <lineage>
        <taxon>Eukaryota</taxon>
        <taxon>Metazoa</taxon>
        <taxon>Placozoa</taxon>
        <taxon>Uniplacotomia</taxon>
        <taxon>Trichoplacea</taxon>
        <taxon>Trichoplacidae</taxon>
        <taxon>Trichoplax</taxon>
    </lineage>
</organism>
<proteinExistence type="inferred from homology"/>
<accession>B3RI82</accession>
<dbReference type="Proteomes" id="UP000009022">
    <property type="component" value="Unassembled WGS sequence"/>
</dbReference>
<sequence length="168" mass="19072">MSDIGKLTMDDTYFFCCDMQEKFRGVISQFKEIVVVVDRLLKAAKILNIPVVVTEQTKFSMVVPEVYEKISTTNRKSIVLFGIEAHVCVLQTALDLRQKGYNVYVIADAISSRSRVDRLFAIERMRQSGIFITTYESVLLGLIGDSKNAKFKDIQKLILELPPDSKLL</sequence>
<dbReference type="InParanoid" id="B3RI82"/>
<evidence type="ECO:0000259" key="2">
    <source>
        <dbReference type="Pfam" id="PF00857"/>
    </source>
</evidence>
<dbReference type="RefSeq" id="XP_002108908.1">
    <property type="nucleotide sequence ID" value="XM_002108872.1"/>
</dbReference>
<dbReference type="eggNOG" id="KOG4044">
    <property type="taxonomic scope" value="Eukaryota"/>
</dbReference>
<feature type="domain" description="Isochorismatase-like" evidence="2">
    <location>
        <begin position="14"/>
        <end position="59"/>
    </location>
</feature>
<dbReference type="PhylomeDB" id="B3RI82"/>
<dbReference type="PANTHER" id="PTHR14119">
    <property type="entry name" value="HYDROLASE"/>
    <property type="match status" value="1"/>
</dbReference>
<dbReference type="PANTHER" id="PTHR14119:SF3">
    <property type="entry name" value="ISOCHORISMATASE DOMAIN-CONTAINING PROTEIN 2"/>
    <property type="match status" value="1"/>
</dbReference>
<dbReference type="Gene3D" id="3.40.50.850">
    <property type="entry name" value="Isochorismatase-like"/>
    <property type="match status" value="2"/>
</dbReference>
<dbReference type="GO" id="GO:0005737">
    <property type="term" value="C:cytoplasm"/>
    <property type="evidence" value="ECO:0000318"/>
    <property type="project" value="GO_Central"/>
</dbReference>
<evidence type="ECO:0000256" key="1">
    <source>
        <dbReference type="ARBA" id="ARBA00006336"/>
    </source>
</evidence>
<gene>
    <name evidence="3" type="ORF">TRIADDRAFT_52383</name>
</gene>
<reference evidence="3 4" key="1">
    <citation type="journal article" date="2008" name="Nature">
        <title>The Trichoplax genome and the nature of placozoans.</title>
        <authorList>
            <person name="Srivastava M."/>
            <person name="Begovic E."/>
            <person name="Chapman J."/>
            <person name="Putnam N.H."/>
            <person name="Hellsten U."/>
            <person name="Kawashima T."/>
            <person name="Kuo A."/>
            <person name="Mitros T."/>
            <person name="Salamov A."/>
            <person name="Carpenter M.L."/>
            <person name="Signorovitch A.Y."/>
            <person name="Moreno M.A."/>
            <person name="Kamm K."/>
            <person name="Grimwood J."/>
            <person name="Schmutz J."/>
            <person name="Shapiro H."/>
            <person name="Grigoriev I.V."/>
            <person name="Buss L.W."/>
            <person name="Schierwater B."/>
            <person name="Dellaporta S.L."/>
            <person name="Rokhsar D.S."/>
        </authorList>
    </citation>
    <scope>NUCLEOTIDE SEQUENCE [LARGE SCALE GENOMIC DNA]</scope>
    <source>
        <strain evidence="3 4">Grell-BS-1999</strain>
    </source>
</reference>
<dbReference type="InterPro" id="IPR000868">
    <property type="entry name" value="Isochorismatase-like_dom"/>
</dbReference>
<dbReference type="KEGG" id="tad:TRIADDRAFT_52383"/>
<keyword evidence="4" id="KW-1185">Reference proteome</keyword>
<dbReference type="GeneID" id="6749391"/>
<feature type="domain" description="Isochorismatase-like" evidence="2">
    <location>
        <begin position="65"/>
        <end position="136"/>
    </location>
</feature>
<dbReference type="InterPro" id="IPR050993">
    <property type="entry name" value="Isochorismatase_domain"/>
</dbReference>
<dbReference type="CTD" id="6749391"/>
<evidence type="ECO:0000313" key="4">
    <source>
        <dbReference type="Proteomes" id="UP000009022"/>
    </source>
</evidence>
<dbReference type="HOGENOM" id="CLU_066901_0_1_1"/>
<dbReference type="EMBL" id="DS985241">
    <property type="protein sequence ID" value="EDV29706.1"/>
    <property type="molecule type" value="Genomic_DNA"/>
</dbReference>
<dbReference type="SUPFAM" id="SSF52499">
    <property type="entry name" value="Isochorismatase-like hydrolases"/>
    <property type="match status" value="1"/>
</dbReference>
<protein>
    <recommendedName>
        <fullName evidence="2">Isochorismatase-like domain-containing protein</fullName>
    </recommendedName>
</protein>
<dbReference type="OMA" id="HVCVFQT"/>
<evidence type="ECO:0000313" key="3">
    <source>
        <dbReference type="EMBL" id="EDV29706.1"/>
    </source>
</evidence>
<name>B3RI82_TRIAD</name>
<dbReference type="Pfam" id="PF00857">
    <property type="entry name" value="Isochorismatase"/>
    <property type="match status" value="2"/>
</dbReference>
<dbReference type="AlphaFoldDB" id="B3RI82"/>
<dbReference type="InterPro" id="IPR036380">
    <property type="entry name" value="Isochorismatase-like_sf"/>
</dbReference>
<comment type="similarity">
    <text evidence="1">Belongs to the isochorismatase family.</text>
</comment>
<dbReference type="STRING" id="10228.B3RI82"/>